<keyword evidence="3" id="KW-0472">Membrane</keyword>
<gene>
    <name evidence="3" type="primary">rlpA</name>
    <name evidence="7" type="ORF">D0907_05645</name>
</gene>
<evidence type="ECO:0000313" key="7">
    <source>
        <dbReference type="EMBL" id="AXV64804.1"/>
    </source>
</evidence>
<evidence type="ECO:0000256" key="3">
    <source>
        <dbReference type="HAMAP-Rule" id="MF_02071"/>
    </source>
</evidence>
<evidence type="ECO:0000313" key="8">
    <source>
        <dbReference type="Proteomes" id="UP000264605"/>
    </source>
</evidence>
<dbReference type="Gene3D" id="2.40.40.10">
    <property type="entry name" value="RlpA-like domain"/>
    <property type="match status" value="1"/>
</dbReference>
<comment type="function">
    <text evidence="3">Lytic transglycosylase with a strong preference for naked glycan strands that lack stem peptides.</text>
</comment>
<evidence type="ECO:0000256" key="4">
    <source>
        <dbReference type="RuleBase" id="RU003495"/>
    </source>
</evidence>
<dbReference type="NCBIfam" id="TIGR00413">
    <property type="entry name" value="rlpA"/>
    <property type="match status" value="1"/>
</dbReference>
<proteinExistence type="inferred from homology"/>
<keyword evidence="3" id="KW-1003">Cell membrane</keyword>
<dbReference type="InterPro" id="IPR009009">
    <property type="entry name" value="RlpA-like_DPBB"/>
</dbReference>
<dbReference type="KEGG" id="pdj:D0907_05645"/>
<dbReference type="CDD" id="cd22268">
    <property type="entry name" value="DPBB_RlpA-like"/>
    <property type="match status" value="1"/>
</dbReference>
<dbReference type="GO" id="GO:0000270">
    <property type="term" value="P:peptidoglycan metabolic process"/>
    <property type="evidence" value="ECO:0007669"/>
    <property type="project" value="UniProtKB-UniRule"/>
</dbReference>
<dbReference type="SUPFAM" id="SSF50685">
    <property type="entry name" value="Barwin-like endoglucanases"/>
    <property type="match status" value="1"/>
</dbReference>
<dbReference type="InterPro" id="IPR012997">
    <property type="entry name" value="RplA"/>
</dbReference>
<keyword evidence="2 3" id="KW-0961">Cell wall biogenesis/degradation</keyword>
<dbReference type="AlphaFoldDB" id="A0AAD0RYA5"/>
<dbReference type="RefSeq" id="WP_118844133.1">
    <property type="nucleotide sequence ID" value="NZ_CP032090.1"/>
</dbReference>
<evidence type="ECO:0000256" key="5">
    <source>
        <dbReference type="SAM" id="SignalP"/>
    </source>
</evidence>
<feature type="signal peptide" evidence="5">
    <location>
        <begin position="1"/>
        <end position="22"/>
    </location>
</feature>
<dbReference type="PANTHER" id="PTHR34183">
    <property type="entry name" value="ENDOLYTIC PEPTIDOGLYCAN TRANSGLYCOSYLASE RLPA"/>
    <property type="match status" value="1"/>
</dbReference>
<dbReference type="HAMAP" id="MF_02071">
    <property type="entry name" value="RlpA"/>
    <property type="match status" value="1"/>
</dbReference>
<reference evidence="7 8" key="1">
    <citation type="submission" date="2018-08" db="EMBL/GenBank/DDBJ databases">
        <title>Draft genome sequence of Pseudoalteromonas donghaensis HJ51.</title>
        <authorList>
            <person name="Oh J."/>
            <person name="Roh D."/>
        </authorList>
    </citation>
    <scope>NUCLEOTIDE SEQUENCE [LARGE SCALE GENOMIC DNA]</scope>
    <source>
        <strain evidence="7 8">HJ51</strain>
    </source>
</reference>
<dbReference type="GO" id="GO:0005886">
    <property type="term" value="C:plasma membrane"/>
    <property type="evidence" value="ECO:0007669"/>
    <property type="project" value="UniProtKB-SubCell"/>
</dbReference>
<dbReference type="Pfam" id="PF03330">
    <property type="entry name" value="DPBB_1"/>
    <property type="match status" value="1"/>
</dbReference>
<dbReference type="GO" id="GO:0008932">
    <property type="term" value="F:lytic endotransglycosylase activity"/>
    <property type="evidence" value="ECO:0007669"/>
    <property type="project" value="UniProtKB-UniRule"/>
</dbReference>
<name>A0AAD0RYA5_9GAMM</name>
<keyword evidence="5" id="KW-0732">Signal</keyword>
<evidence type="ECO:0000256" key="2">
    <source>
        <dbReference type="ARBA" id="ARBA00023316"/>
    </source>
</evidence>
<sequence length="124" mass="13424">MNMNKLFILVLATLLMSGCSSAPSVPKGAIEKGKASYYADKYHGRTTASGEAFNQQALSAAHKTLKFGKRVKVTNLANNKSVIVTINDRGPFIRGRIIDLSKQAFSEIASLKHGVIDVTVEQLD</sequence>
<keyword evidence="1 3" id="KW-0456">Lyase</keyword>
<keyword evidence="3" id="KW-0449">Lipoprotein</keyword>
<dbReference type="InterPro" id="IPR034718">
    <property type="entry name" value="RlpA"/>
</dbReference>
<dbReference type="PANTHER" id="PTHR34183:SF8">
    <property type="entry name" value="ENDOLYTIC PEPTIDOGLYCAN TRANSGLYCOSYLASE RLPA-RELATED"/>
    <property type="match status" value="1"/>
</dbReference>
<evidence type="ECO:0000256" key="1">
    <source>
        <dbReference type="ARBA" id="ARBA00023239"/>
    </source>
</evidence>
<protein>
    <recommendedName>
        <fullName evidence="3">Endolytic peptidoglycan transglycosylase RlpA</fullName>
        <ecNumber evidence="3">4.2.2.-</ecNumber>
    </recommendedName>
</protein>
<dbReference type="PROSITE" id="PS51257">
    <property type="entry name" value="PROKAR_LIPOPROTEIN"/>
    <property type="match status" value="1"/>
</dbReference>
<comment type="subcellular location">
    <subcellularLocation>
        <location evidence="3">Cell membrane</location>
        <topology evidence="3">Lipid-anchor</topology>
    </subcellularLocation>
</comment>
<comment type="similarity">
    <text evidence="3 4">Belongs to the RlpA family.</text>
</comment>
<dbReference type="GO" id="GO:0071555">
    <property type="term" value="P:cell wall organization"/>
    <property type="evidence" value="ECO:0007669"/>
    <property type="project" value="UniProtKB-KW"/>
</dbReference>
<dbReference type="EMBL" id="CP032090">
    <property type="protein sequence ID" value="AXV64804.1"/>
    <property type="molecule type" value="Genomic_DNA"/>
</dbReference>
<dbReference type="InterPro" id="IPR036908">
    <property type="entry name" value="RlpA-like_sf"/>
</dbReference>
<accession>A0AAD0RYA5</accession>
<dbReference type="EC" id="4.2.2.-" evidence="3"/>
<feature type="domain" description="RlpA-like protein double-psi beta-barrel" evidence="6">
    <location>
        <begin position="31"/>
        <end position="120"/>
    </location>
</feature>
<feature type="chain" id="PRO_5042127263" description="Endolytic peptidoglycan transglycosylase RlpA" evidence="5">
    <location>
        <begin position="23"/>
        <end position="124"/>
    </location>
</feature>
<evidence type="ECO:0000259" key="6">
    <source>
        <dbReference type="Pfam" id="PF03330"/>
    </source>
</evidence>
<dbReference type="Proteomes" id="UP000264605">
    <property type="component" value="Chromosome"/>
</dbReference>
<organism evidence="7 8">
    <name type="scientific">Pseudoalteromonas lipolytica</name>
    <dbReference type="NCBI Taxonomy" id="570156"/>
    <lineage>
        <taxon>Bacteria</taxon>
        <taxon>Pseudomonadati</taxon>
        <taxon>Pseudomonadota</taxon>
        <taxon>Gammaproteobacteria</taxon>
        <taxon>Alteromonadales</taxon>
        <taxon>Pseudoalteromonadaceae</taxon>
        <taxon>Pseudoalteromonas</taxon>
    </lineage>
</organism>
<dbReference type="GeneID" id="99504935"/>
<keyword evidence="3" id="KW-0564">Palmitate</keyword>